<accession>A0A6L2NX88</accession>
<name>A0A6L2NX88_TANCI</name>
<comment type="caution">
    <text evidence="1">The sequence shown here is derived from an EMBL/GenBank/DDBJ whole genome shotgun (WGS) entry which is preliminary data.</text>
</comment>
<protein>
    <submittedName>
        <fullName evidence="1">Uncharacterized protein</fullName>
    </submittedName>
</protein>
<dbReference type="EMBL" id="BKCJ010010136">
    <property type="protein sequence ID" value="GEU90217.1"/>
    <property type="molecule type" value="Genomic_DNA"/>
</dbReference>
<proteinExistence type="predicted"/>
<evidence type="ECO:0000313" key="1">
    <source>
        <dbReference type="EMBL" id="GEU90217.1"/>
    </source>
</evidence>
<gene>
    <name evidence="1" type="ORF">Tci_062195</name>
</gene>
<sequence length="70" mass="7660">MIVYVATVFIFIVRNGVRVPSWWGTLAKLAAMTDISSKWTEISNCGSCFAKVESGMYLGEASRPDSCLPP</sequence>
<dbReference type="AlphaFoldDB" id="A0A6L2NX88"/>
<reference evidence="1" key="1">
    <citation type="journal article" date="2019" name="Sci. Rep.">
        <title>Draft genome of Tanacetum cinerariifolium, the natural source of mosquito coil.</title>
        <authorList>
            <person name="Yamashiro T."/>
            <person name="Shiraishi A."/>
            <person name="Satake H."/>
            <person name="Nakayama K."/>
        </authorList>
    </citation>
    <scope>NUCLEOTIDE SEQUENCE</scope>
</reference>
<organism evidence="1">
    <name type="scientific">Tanacetum cinerariifolium</name>
    <name type="common">Dalmatian daisy</name>
    <name type="synonym">Chrysanthemum cinerariifolium</name>
    <dbReference type="NCBI Taxonomy" id="118510"/>
    <lineage>
        <taxon>Eukaryota</taxon>
        <taxon>Viridiplantae</taxon>
        <taxon>Streptophyta</taxon>
        <taxon>Embryophyta</taxon>
        <taxon>Tracheophyta</taxon>
        <taxon>Spermatophyta</taxon>
        <taxon>Magnoliopsida</taxon>
        <taxon>eudicotyledons</taxon>
        <taxon>Gunneridae</taxon>
        <taxon>Pentapetalae</taxon>
        <taxon>asterids</taxon>
        <taxon>campanulids</taxon>
        <taxon>Asterales</taxon>
        <taxon>Asteraceae</taxon>
        <taxon>Asteroideae</taxon>
        <taxon>Anthemideae</taxon>
        <taxon>Anthemidinae</taxon>
        <taxon>Tanacetum</taxon>
    </lineage>
</organism>